<keyword evidence="3" id="KW-1185">Reference proteome</keyword>
<dbReference type="RefSeq" id="WP_281093504.1">
    <property type="nucleotide sequence ID" value="NZ_JARYZI010000003.1"/>
</dbReference>
<evidence type="ECO:0000313" key="3">
    <source>
        <dbReference type="Proteomes" id="UP001158045"/>
    </source>
</evidence>
<name>A0ABT6NB91_9FIRM</name>
<dbReference type="EMBL" id="JARYZI010000003">
    <property type="protein sequence ID" value="MDH8677685.1"/>
    <property type="molecule type" value="Genomic_DNA"/>
</dbReference>
<protein>
    <submittedName>
        <fullName evidence="2">Uncharacterized protein</fullName>
    </submittedName>
</protein>
<accession>A0ABT6NB91</accession>
<proteinExistence type="predicted"/>
<evidence type="ECO:0000256" key="1">
    <source>
        <dbReference type="SAM" id="Phobius"/>
    </source>
</evidence>
<feature type="transmembrane region" description="Helical" evidence="1">
    <location>
        <begin position="47"/>
        <end position="70"/>
    </location>
</feature>
<dbReference type="Proteomes" id="UP001158045">
    <property type="component" value="Unassembled WGS sequence"/>
</dbReference>
<keyword evidence="1" id="KW-0812">Transmembrane</keyword>
<keyword evidence="1" id="KW-1133">Transmembrane helix</keyword>
<organism evidence="2 3">
    <name type="scientific">Fusibacter bizertensis</name>
    <dbReference type="NCBI Taxonomy" id="1488331"/>
    <lineage>
        <taxon>Bacteria</taxon>
        <taxon>Bacillati</taxon>
        <taxon>Bacillota</taxon>
        <taxon>Clostridia</taxon>
        <taxon>Eubacteriales</taxon>
        <taxon>Eubacteriales Family XII. Incertae Sedis</taxon>
        <taxon>Fusibacter</taxon>
    </lineage>
</organism>
<gene>
    <name evidence="2" type="ORF">QE109_05980</name>
</gene>
<reference evidence="2 3" key="1">
    <citation type="submission" date="2023-04" db="EMBL/GenBank/DDBJ databases">
        <title>Fusibacter bizertensis strain WBS, isolated from littoral bottom sediments of the Arctic seas - biochemical and genomic analysis.</title>
        <authorList>
            <person name="Brioukhanov A.L."/>
        </authorList>
    </citation>
    <scope>NUCLEOTIDE SEQUENCE [LARGE SCALE GENOMIC DNA]</scope>
    <source>
        <strain evidence="2 3">WBS</strain>
    </source>
</reference>
<comment type="caution">
    <text evidence="2">The sequence shown here is derived from an EMBL/GenBank/DDBJ whole genome shotgun (WGS) entry which is preliminary data.</text>
</comment>
<sequence length="71" mass="8021">MDTKVYKEEAEQIKALIDKFNLGQGSENPEEMIETESSDDYSSDHSVVWVLIIIVVLIIGSIAGLTYWMLN</sequence>
<keyword evidence="1" id="KW-0472">Membrane</keyword>
<evidence type="ECO:0000313" key="2">
    <source>
        <dbReference type="EMBL" id="MDH8677685.1"/>
    </source>
</evidence>